<comment type="function">
    <text evidence="12">Produces ATP from ADP in the presence of a proton gradient across the membrane. The catalytic sites are hosted primarily by the beta subunits.</text>
</comment>
<dbReference type="CDD" id="cd18115">
    <property type="entry name" value="ATP-synt_F1_beta_N"/>
    <property type="match status" value="1"/>
</dbReference>
<dbReference type="InterPro" id="IPR003593">
    <property type="entry name" value="AAA+_ATPase"/>
</dbReference>
<feature type="domain" description="AAA+ ATPase" evidence="13">
    <location>
        <begin position="144"/>
        <end position="336"/>
    </location>
</feature>
<dbReference type="Gene3D" id="3.40.50.300">
    <property type="entry name" value="P-loop containing nucleotide triphosphate hydrolases"/>
    <property type="match status" value="1"/>
</dbReference>
<dbReference type="GO" id="GO:0045259">
    <property type="term" value="C:proton-transporting ATP synthase complex"/>
    <property type="evidence" value="ECO:0007669"/>
    <property type="project" value="UniProtKB-KW"/>
</dbReference>
<keyword evidence="6 12" id="KW-0067">ATP-binding</keyword>
<keyword evidence="15" id="KW-1185">Reference proteome</keyword>
<dbReference type="InterPro" id="IPR004100">
    <property type="entry name" value="ATPase_F1/V1/A1_a/bsu_N"/>
</dbReference>
<evidence type="ECO:0000259" key="13">
    <source>
        <dbReference type="SMART" id="SM00382"/>
    </source>
</evidence>
<evidence type="ECO:0000256" key="6">
    <source>
        <dbReference type="ARBA" id="ARBA00022840"/>
    </source>
</evidence>
<evidence type="ECO:0000256" key="11">
    <source>
        <dbReference type="ARBA" id="ARBA00023310"/>
    </source>
</evidence>
<evidence type="ECO:0000256" key="7">
    <source>
        <dbReference type="ARBA" id="ARBA00022967"/>
    </source>
</evidence>
<reference evidence="14 15" key="1">
    <citation type="submission" date="2017-11" db="EMBL/GenBank/DDBJ databases">
        <title>Draft genome sequence of Mitsuaria sp. HWN-4.</title>
        <authorList>
            <person name="Gundlapally S.R."/>
        </authorList>
    </citation>
    <scope>NUCLEOTIDE SEQUENCE [LARGE SCALE GENOMIC DNA]</scope>
    <source>
        <strain evidence="14 15">HWN-4</strain>
    </source>
</reference>
<evidence type="ECO:0000256" key="9">
    <source>
        <dbReference type="ARBA" id="ARBA00023136"/>
    </source>
</evidence>
<gene>
    <name evidence="12 14" type="primary">atpD</name>
    <name evidence="14" type="ORF">CS062_15845</name>
</gene>
<evidence type="ECO:0000256" key="12">
    <source>
        <dbReference type="HAMAP-Rule" id="MF_01347"/>
    </source>
</evidence>
<dbReference type="CDD" id="cd18110">
    <property type="entry name" value="ATP-synt_F1_beta_C"/>
    <property type="match status" value="1"/>
</dbReference>
<name>A0A2G9C703_9BURK</name>
<comment type="caution">
    <text evidence="14">The sequence shown here is derived from an EMBL/GenBank/DDBJ whole genome shotgun (WGS) entry which is preliminary data.</text>
</comment>
<dbReference type="GO" id="GO:0046933">
    <property type="term" value="F:proton-transporting ATP synthase activity, rotational mechanism"/>
    <property type="evidence" value="ECO:0007669"/>
    <property type="project" value="UniProtKB-UniRule"/>
</dbReference>
<keyword evidence="12" id="KW-1003">Cell membrane</keyword>
<keyword evidence="5 12" id="KW-0375">Hydrogen ion transport</keyword>
<keyword evidence="4 12" id="KW-0547">Nucleotide-binding</keyword>
<dbReference type="InterPro" id="IPR005722">
    <property type="entry name" value="ATP_synth_F1_bsu"/>
</dbReference>
<dbReference type="InterPro" id="IPR036121">
    <property type="entry name" value="ATPase_F1/V1/A1_a/bsu_N_sf"/>
</dbReference>
<comment type="catalytic activity">
    <reaction evidence="12">
        <text>ATP + H2O + 4 H(+)(in) = ADP + phosphate + 5 H(+)(out)</text>
        <dbReference type="Rhea" id="RHEA:57720"/>
        <dbReference type="ChEBI" id="CHEBI:15377"/>
        <dbReference type="ChEBI" id="CHEBI:15378"/>
        <dbReference type="ChEBI" id="CHEBI:30616"/>
        <dbReference type="ChEBI" id="CHEBI:43474"/>
        <dbReference type="ChEBI" id="CHEBI:456216"/>
        <dbReference type="EC" id="7.1.2.2"/>
    </reaction>
</comment>
<organism evidence="14 15">
    <name type="scientific">Roseateles chitinivorans</name>
    <dbReference type="NCBI Taxonomy" id="2917965"/>
    <lineage>
        <taxon>Bacteria</taxon>
        <taxon>Pseudomonadati</taxon>
        <taxon>Pseudomonadota</taxon>
        <taxon>Betaproteobacteria</taxon>
        <taxon>Burkholderiales</taxon>
        <taxon>Sphaerotilaceae</taxon>
        <taxon>Roseateles</taxon>
    </lineage>
</organism>
<accession>A0A2G9C703</accession>
<keyword evidence="9 12" id="KW-0472">Membrane</keyword>
<evidence type="ECO:0000256" key="4">
    <source>
        <dbReference type="ARBA" id="ARBA00022741"/>
    </source>
</evidence>
<dbReference type="RefSeq" id="WP_091728394.1">
    <property type="nucleotide sequence ID" value="NZ_PEOG01000043.1"/>
</dbReference>
<dbReference type="Gene3D" id="1.10.1140.10">
    <property type="entry name" value="Bovine Mitochondrial F1-atpase, Atp Synthase Beta Chain, Chain D, domain 3"/>
    <property type="match status" value="1"/>
</dbReference>
<evidence type="ECO:0000256" key="10">
    <source>
        <dbReference type="ARBA" id="ARBA00023196"/>
    </source>
</evidence>
<dbReference type="FunFam" id="1.10.1140.10:FF:000001">
    <property type="entry name" value="ATP synthase subunit beta"/>
    <property type="match status" value="1"/>
</dbReference>
<dbReference type="SUPFAM" id="SSF52540">
    <property type="entry name" value="P-loop containing nucleoside triphosphate hydrolases"/>
    <property type="match status" value="1"/>
</dbReference>
<dbReference type="OrthoDB" id="9801639at2"/>
<evidence type="ECO:0000313" key="15">
    <source>
        <dbReference type="Proteomes" id="UP000231501"/>
    </source>
</evidence>
<dbReference type="Gene3D" id="2.40.10.170">
    <property type="match status" value="1"/>
</dbReference>
<dbReference type="FunFam" id="3.40.50.300:FF:000004">
    <property type="entry name" value="ATP synthase subunit beta"/>
    <property type="match status" value="1"/>
</dbReference>
<evidence type="ECO:0000256" key="2">
    <source>
        <dbReference type="ARBA" id="ARBA00008936"/>
    </source>
</evidence>
<proteinExistence type="inferred from homology"/>
<evidence type="ECO:0000256" key="3">
    <source>
        <dbReference type="ARBA" id="ARBA00022448"/>
    </source>
</evidence>
<dbReference type="SUPFAM" id="SSF50615">
    <property type="entry name" value="N-terminal domain of alpha and beta subunits of F1 ATP synthase"/>
    <property type="match status" value="1"/>
</dbReference>
<dbReference type="Proteomes" id="UP000231501">
    <property type="component" value="Unassembled WGS sequence"/>
</dbReference>
<dbReference type="HAMAP" id="MF_01347">
    <property type="entry name" value="ATP_synth_beta_bact"/>
    <property type="match status" value="1"/>
</dbReference>
<keyword evidence="8 12" id="KW-0406">Ion transport</keyword>
<dbReference type="SMART" id="SM00382">
    <property type="entry name" value="AAA"/>
    <property type="match status" value="1"/>
</dbReference>
<dbReference type="InterPro" id="IPR050053">
    <property type="entry name" value="ATPase_alpha/beta_chains"/>
</dbReference>
<dbReference type="InterPro" id="IPR020003">
    <property type="entry name" value="ATPase_a/bsu_AS"/>
</dbReference>
<feature type="binding site" evidence="12">
    <location>
        <begin position="152"/>
        <end position="159"/>
    </location>
    <ligand>
        <name>ATP</name>
        <dbReference type="ChEBI" id="CHEBI:30616"/>
    </ligand>
</feature>
<sequence length="470" mass="51045">MANTQSVGKIVQCIGAVVDVEFPRDQMPKVFDALKMEGSALTLEVQQQLGDGVVRTIALGSSDGLRRGTEVYNTGDTIQVPVGQATLGRIMDVLGNPIDERGDVARDQVASIHRKAPAYDELSPSQELLETGIKVIDLICPFAKGGKVGLFGGAGVGKTVNMMELINNIAKAHSGLSVFAGVGERTREGNDFYHEMSDAGVVNQDDLSASKVAMVYGQMNEPPGNRLRVALTGLTMAESFRDEGRDVLFFVDNIYRYTLAGTEVSALLGRMPSAVGYQPTLAEEMGRLQERITSTKVGSITSIQAVYVPADDLTDPSPATTFAHLDATVVLSRDIASLGIYPAVDPLDSTSRQIDPNVIGEEHYNTTRSVQSVLQRYKELRDIIAILGMDELSPEDKLAVARARKIQRFLSQPFHVAEVFTGSPGKYVPLKETIRGFKMIVNGECDHLPEQAFYMVGTIDEAFEKAKKIQ</sequence>
<dbReference type="PANTHER" id="PTHR15184">
    <property type="entry name" value="ATP SYNTHASE"/>
    <property type="match status" value="1"/>
</dbReference>
<evidence type="ECO:0000313" key="14">
    <source>
        <dbReference type="EMBL" id="PIM52193.1"/>
    </source>
</evidence>
<evidence type="ECO:0000256" key="5">
    <source>
        <dbReference type="ARBA" id="ARBA00022781"/>
    </source>
</evidence>
<dbReference type="PROSITE" id="PS00152">
    <property type="entry name" value="ATPASE_ALPHA_BETA"/>
    <property type="match status" value="1"/>
</dbReference>
<dbReference type="Pfam" id="PF22919">
    <property type="entry name" value="ATP-synt_VA_C"/>
    <property type="match status" value="1"/>
</dbReference>
<comment type="similarity">
    <text evidence="2 12">Belongs to the ATPase alpha/beta chains family.</text>
</comment>
<dbReference type="NCBIfam" id="TIGR01039">
    <property type="entry name" value="atpD"/>
    <property type="match status" value="1"/>
</dbReference>
<dbReference type="EMBL" id="PEOG01000043">
    <property type="protein sequence ID" value="PIM52193.1"/>
    <property type="molecule type" value="Genomic_DNA"/>
</dbReference>
<evidence type="ECO:0000256" key="1">
    <source>
        <dbReference type="ARBA" id="ARBA00004170"/>
    </source>
</evidence>
<keyword evidence="11 12" id="KW-0066">ATP synthesis</keyword>
<dbReference type="InterPro" id="IPR000194">
    <property type="entry name" value="ATPase_F1/V1/A1_a/bsu_nucl-bd"/>
</dbReference>
<dbReference type="Pfam" id="PF02874">
    <property type="entry name" value="ATP-synt_ab_N"/>
    <property type="match status" value="1"/>
</dbReference>
<dbReference type="PANTHER" id="PTHR15184:SF71">
    <property type="entry name" value="ATP SYNTHASE SUBUNIT BETA, MITOCHONDRIAL"/>
    <property type="match status" value="1"/>
</dbReference>
<keyword evidence="3 12" id="KW-0813">Transport</keyword>
<dbReference type="InterPro" id="IPR024034">
    <property type="entry name" value="ATPase_F1/V1_b/a_C"/>
</dbReference>
<dbReference type="GO" id="GO:0005886">
    <property type="term" value="C:plasma membrane"/>
    <property type="evidence" value="ECO:0007669"/>
    <property type="project" value="UniProtKB-SubCell"/>
</dbReference>
<keyword evidence="10 12" id="KW-0139">CF(1)</keyword>
<comment type="subcellular location">
    <subcellularLocation>
        <location evidence="12">Cell membrane</location>
        <topology evidence="12">Peripheral membrane protein</topology>
    </subcellularLocation>
    <subcellularLocation>
        <location evidence="1">Membrane</location>
        <topology evidence="1">Peripheral membrane protein</topology>
    </subcellularLocation>
</comment>
<dbReference type="InterPro" id="IPR027417">
    <property type="entry name" value="P-loop_NTPase"/>
</dbReference>
<dbReference type="Pfam" id="PF00006">
    <property type="entry name" value="ATP-synt_ab"/>
    <property type="match status" value="1"/>
</dbReference>
<evidence type="ECO:0000256" key="8">
    <source>
        <dbReference type="ARBA" id="ARBA00023065"/>
    </source>
</evidence>
<dbReference type="AlphaFoldDB" id="A0A2G9C703"/>
<protein>
    <recommendedName>
        <fullName evidence="12">ATP synthase subunit beta</fullName>
        <ecNumber evidence="12">7.1.2.2</ecNumber>
    </recommendedName>
    <alternativeName>
        <fullName evidence="12">ATP synthase F1 sector subunit beta</fullName>
    </alternativeName>
    <alternativeName>
        <fullName evidence="12">F-ATPase subunit beta</fullName>
    </alternativeName>
</protein>
<dbReference type="SUPFAM" id="SSF47917">
    <property type="entry name" value="C-terminal domain of alpha and beta subunits of F1 ATP synthase"/>
    <property type="match status" value="1"/>
</dbReference>
<keyword evidence="7 12" id="KW-1278">Translocase</keyword>
<dbReference type="CDD" id="cd01133">
    <property type="entry name" value="F1-ATPase_beta_CD"/>
    <property type="match status" value="1"/>
</dbReference>
<dbReference type="EC" id="7.1.2.2" evidence="12"/>
<dbReference type="GO" id="GO:0005524">
    <property type="term" value="F:ATP binding"/>
    <property type="evidence" value="ECO:0007669"/>
    <property type="project" value="UniProtKB-UniRule"/>
</dbReference>
<dbReference type="InterPro" id="IPR055190">
    <property type="entry name" value="ATP-synt_VA_C"/>
</dbReference>